<evidence type="ECO:0000259" key="8">
    <source>
        <dbReference type="Pfam" id="PF01855"/>
    </source>
</evidence>
<dbReference type="InterPro" id="IPR033412">
    <property type="entry name" value="PFOR_II"/>
</dbReference>
<evidence type="ECO:0000259" key="9">
    <source>
        <dbReference type="Pfam" id="PF17147"/>
    </source>
</evidence>
<dbReference type="SUPFAM" id="SSF52518">
    <property type="entry name" value="Thiamin diphosphate-binding fold (THDP-binding)"/>
    <property type="match status" value="1"/>
</dbReference>
<keyword evidence="4" id="KW-0560">Oxidoreductase</keyword>
<dbReference type="Pfam" id="PF01855">
    <property type="entry name" value="POR_N"/>
    <property type="match status" value="1"/>
</dbReference>
<accession>A0A650CLC3</accession>
<evidence type="ECO:0000259" key="7">
    <source>
        <dbReference type="Pfam" id="PF01558"/>
    </source>
</evidence>
<dbReference type="Gene3D" id="3.40.50.920">
    <property type="match status" value="1"/>
</dbReference>
<dbReference type="InterPro" id="IPR009014">
    <property type="entry name" value="Transketo_C/PFOR_II"/>
</dbReference>
<keyword evidence="11" id="KW-1185">Reference proteome</keyword>
<feature type="domain" description="Pyruvate:ferredoxin oxidoreductase core" evidence="9">
    <location>
        <begin position="507"/>
        <end position="601"/>
    </location>
</feature>
<dbReference type="OrthoDB" id="31112at2157"/>
<comment type="subunit">
    <text evidence="2">Heterodimer composed of an alpha and a beta subunit.</text>
</comment>
<dbReference type="EMBL" id="CP045484">
    <property type="protein sequence ID" value="QGR18523.1"/>
    <property type="molecule type" value="Genomic_DNA"/>
</dbReference>
<evidence type="ECO:0000256" key="6">
    <source>
        <dbReference type="ARBA" id="ARBA00048893"/>
    </source>
</evidence>
<dbReference type="InterPro" id="IPR050722">
    <property type="entry name" value="Pyruvate:ferred/Flavod_OxRd"/>
</dbReference>
<gene>
    <name evidence="10" type="ORF">D1869_13335</name>
</gene>
<dbReference type="FunFam" id="3.40.50.920:FF:000009">
    <property type="entry name" value="2-oxoglutarate ferredoxin oxidoreductase subunit alpha"/>
    <property type="match status" value="1"/>
</dbReference>
<dbReference type="NCBIfam" id="NF041170">
    <property type="entry name" value="Oxoac_fdxalpha_Archa"/>
    <property type="match status" value="1"/>
</dbReference>
<evidence type="ECO:0000256" key="5">
    <source>
        <dbReference type="ARBA" id="ARBA00023317"/>
    </source>
</evidence>
<evidence type="ECO:0000256" key="2">
    <source>
        <dbReference type="ARBA" id="ARBA00011631"/>
    </source>
</evidence>
<dbReference type="PANTHER" id="PTHR32154:SF16">
    <property type="entry name" value="PYRUVATE FLAVODOXIN_FERREDOXIN OXIDOREDUCTASE DOMAIN PROTEIN"/>
    <property type="match status" value="1"/>
</dbReference>
<dbReference type="InterPro" id="IPR029061">
    <property type="entry name" value="THDP-binding"/>
</dbReference>
<dbReference type="Gene3D" id="3.40.920.10">
    <property type="entry name" value="Pyruvate-ferredoxin oxidoreductase, PFOR, domain III"/>
    <property type="match status" value="1"/>
</dbReference>
<comment type="function">
    <text evidence="1">Catalyzes the coenzyme A-dependent oxidative decarboxylation of different 2-oxoacids such as 2-oxoglutarate, pyruvate and 2-oxobutyrate to form their CoA derivatives.</text>
</comment>
<sequence>MIGGAQGLGVDTSANIFGNAVAKAGYYLFGNREYYSNIKGRHSYFEVVISEKPIRSLSSYVNILASFDAETVFQHFTEIKEYLIYNVEYENTTVDLVKSMEPEMAEQVKEALSKERLGFTIKDILEYLKRRGVKVIGFNYTELIKKIADAFKVPMSVVERAKNMIAVGASYGLLGLKFDYLKDAISSTFKNELFIKFNTMAAELGYNSVPNVYKLQEYKIEKPRIQVDGNTISAMGKLAGGLRFQSYYPITPASDESVYIEANQNLDMIVEGNELRKGGVVVVQAEDELAAINMAVGAALTGVRSATATSGPGFSLMSEGISWAGMNEVPVVITYYMRGAPATGLPTRSGQADLKFALNVGHGEFPRIVIASGDHVEIFWDAIWALNLAEKYQTPVIHIIEKTLANAYSVFEEELISNKPYVIERGKIVKPTSDYFNRFEVTEDGISPRVFLGQASIFYTGDEHNEEGHITENSINRMKMYEKRNKKLETADKEIPEEQRVNIVGDADIVLLTWGSPKGAILDAMEELSKDGIKTMMVQVKMFNPYPKNLMKKILSGKSKIIAVENNYNAQGAEVLAEKTGIFATNYILKWTGRPITREEVIEGIKKILERDEKRVVLYGGA</sequence>
<reference evidence="10 11" key="1">
    <citation type="submission" date="2019-10" db="EMBL/GenBank/DDBJ databases">
        <title>Genome Sequences from Six Type Strain Members of the Archaeal Family Sulfolobaceae: Acidianus ambivalens, Acidianus infernus, Metallosphaera prunae, Stygiolobus azoricus, Sulfolobus metallicus, and Sulfurisphaera ohwakuensis.</title>
        <authorList>
            <person name="Counts J.A."/>
            <person name="Kelly R.M."/>
        </authorList>
    </citation>
    <scope>NUCLEOTIDE SEQUENCE [LARGE SCALE GENOMIC DNA]</scope>
    <source>
        <strain evidence="10 11">TA-1</strain>
    </source>
</reference>
<dbReference type="InterPro" id="IPR002869">
    <property type="entry name" value="Pyrv_flavodox_OxRed_cen"/>
</dbReference>
<feature type="domain" description="Pyruvate flavodoxin/ferredoxin oxidoreductase pyrimidine binding" evidence="8">
    <location>
        <begin position="236"/>
        <end position="481"/>
    </location>
</feature>
<keyword evidence="5" id="KW-0670">Pyruvate</keyword>
<feature type="domain" description="Pyruvate/ketoisovalerate oxidoreductase catalytic" evidence="7">
    <location>
        <begin position="7"/>
        <end position="207"/>
    </location>
</feature>
<dbReference type="FunFam" id="3.40.50.970:FF:000022">
    <property type="entry name" value="2-oxoglutarate ferredoxin oxidoreductase alpha subunit"/>
    <property type="match status" value="1"/>
</dbReference>
<protein>
    <recommendedName>
        <fullName evidence="3">2-oxoacid oxidoreductase (ferredoxin)</fullName>
        <ecNumber evidence="3">1.2.7.11</ecNumber>
    </recommendedName>
</protein>
<organism evidence="10 11">
    <name type="scientific">Sulfurisphaera ohwakuensis</name>
    <dbReference type="NCBI Taxonomy" id="69656"/>
    <lineage>
        <taxon>Archaea</taxon>
        <taxon>Thermoproteota</taxon>
        <taxon>Thermoprotei</taxon>
        <taxon>Sulfolobales</taxon>
        <taxon>Sulfolobaceae</taxon>
        <taxon>Sulfurisphaera</taxon>
    </lineage>
</organism>
<dbReference type="PANTHER" id="PTHR32154">
    <property type="entry name" value="PYRUVATE-FLAVODOXIN OXIDOREDUCTASE-RELATED"/>
    <property type="match status" value="1"/>
</dbReference>
<dbReference type="InterPro" id="IPR022367">
    <property type="entry name" value="2-oxoacid/accept_OxRdtase_asu"/>
</dbReference>
<evidence type="ECO:0000256" key="1">
    <source>
        <dbReference type="ARBA" id="ARBA00003908"/>
    </source>
</evidence>
<comment type="catalytic activity">
    <reaction evidence="6">
        <text>a 2-oxocarboxylate + 2 oxidized [2Fe-2S]-[ferredoxin] + CoA = an acyl-CoA + 2 reduced [2Fe-2S]-[ferredoxin] + CO2 + H(+)</text>
        <dbReference type="Rhea" id="RHEA:42316"/>
        <dbReference type="Rhea" id="RHEA-COMP:10000"/>
        <dbReference type="Rhea" id="RHEA-COMP:10001"/>
        <dbReference type="ChEBI" id="CHEBI:15378"/>
        <dbReference type="ChEBI" id="CHEBI:16526"/>
        <dbReference type="ChEBI" id="CHEBI:33737"/>
        <dbReference type="ChEBI" id="CHEBI:33738"/>
        <dbReference type="ChEBI" id="CHEBI:35179"/>
        <dbReference type="ChEBI" id="CHEBI:57287"/>
        <dbReference type="ChEBI" id="CHEBI:58342"/>
        <dbReference type="EC" id="1.2.7.11"/>
    </reaction>
</comment>
<dbReference type="InterPro" id="IPR053400">
    <property type="entry name" value="2-oxoacid_Fdx_oxidoreductase"/>
</dbReference>
<evidence type="ECO:0000313" key="10">
    <source>
        <dbReference type="EMBL" id="QGR18523.1"/>
    </source>
</evidence>
<dbReference type="CDD" id="cd07034">
    <property type="entry name" value="TPP_PYR_PFOR_IOR-alpha_like"/>
    <property type="match status" value="1"/>
</dbReference>
<proteinExistence type="predicted"/>
<evidence type="ECO:0000256" key="4">
    <source>
        <dbReference type="ARBA" id="ARBA00023002"/>
    </source>
</evidence>
<dbReference type="NCBIfam" id="TIGR03710">
    <property type="entry name" value="OAFO_sf"/>
    <property type="match status" value="1"/>
</dbReference>
<dbReference type="EC" id="1.2.7.11" evidence="3"/>
<dbReference type="SUPFAM" id="SSF52922">
    <property type="entry name" value="TK C-terminal domain-like"/>
    <property type="match status" value="1"/>
</dbReference>
<dbReference type="GO" id="GO:0019164">
    <property type="term" value="F:pyruvate synthase activity"/>
    <property type="evidence" value="ECO:0007669"/>
    <property type="project" value="UniProtKB-ARBA"/>
</dbReference>
<dbReference type="GO" id="GO:0047553">
    <property type="term" value="F:2-oxoglutarate synthase activity"/>
    <property type="evidence" value="ECO:0007669"/>
    <property type="project" value="UniProtKB-ARBA"/>
</dbReference>
<evidence type="ECO:0000256" key="3">
    <source>
        <dbReference type="ARBA" id="ARBA00012691"/>
    </source>
</evidence>
<dbReference type="InterPro" id="IPR019752">
    <property type="entry name" value="Pyrv/ketoisovalerate_OxRed_cat"/>
</dbReference>
<dbReference type="GO" id="GO:0006979">
    <property type="term" value="P:response to oxidative stress"/>
    <property type="evidence" value="ECO:0007669"/>
    <property type="project" value="TreeGrafter"/>
</dbReference>
<dbReference type="Proteomes" id="UP000427373">
    <property type="component" value="Chromosome"/>
</dbReference>
<dbReference type="AlphaFoldDB" id="A0A650CLC3"/>
<name>A0A650CLC3_SULOH</name>
<dbReference type="Pfam" id="PF01558">
    <property type="entry name" value="POR"/>
    <property type="match status" value="1"/>
</dbReference>
<dbReference type="GO" id="GO:0018491">
    <property type="term" value="F:2-oxobutyrate synthase activity"/>
    <property type="evidence" value="ECO:0007669"/>
    <property type="project" value="UniProtKB-ARBA"/>
</dbReference>
<dbReference type="KEGG" id="soh:D1869_13335"/>
<dbReference type="InterPro" id="IPR002880">
    <property type="entry name" value="Pyrv_Fd/Flavodoxin_OxRdtase_N"/>
</dbReference>
<dbReference type="Pfam" id="PF17147">
    <property type="entry name" value="PFOR_II"/>
    <property type="match status" value="1"/>
</dbReference>
<evidence type="ECO:0000313" key="11">
    <source>
        <dbReference type="Proteomes" id="UP000427373"/>
    </source>
</evidence>
<dbReference type="SUPFAM" id="SSF53323">
    <property type="entry name" value="Pyruvate-ferredoxin oxidoreductase, PFOR, domain III"/>
    <property type="match status" value="1"/>
</dbReference>
<dbReference type="Gene3D" id="3.40.50.970">
    <property type="match status" value="1"/>
</dbReference>